<dbReference type="eggNOG" id="KOG0406">
    <property type="taxonomic scope" value="Eukaryota"/>
</dbReference>
<dbReference type="InterPro" id="IPR036282">
    <property type="entry name" value="Glutathione-S-Trfase_C_sf"/>
</dbReference>
<dbReference type="STRING" id="65489.A0A0D3FRN4"/>
<reference evidence="3" key="1">
    <citation type="journal article" date="2009" name="Rice">
        <title>De Novo Next Generation Sequencing of Plant Genomes.</title>
        <authorList>
            <person name="Rounsley S."/>
            <person name="Marri P.R."/>
            <person name="Yu Y."/>
            <person name="He R."/>
            <person name="Sisneros N."/>
            <person name="Goicoechea J.L."/>
            <person name="Lee S.J."/>
            <person name="Angelova A."/>
            <person name="Kudrna D."/>
            <person name="Luo M."/>
            <person name="Affourtit J."/>
            <person name="Desany B."/>
            <person name="Knight J."/>
            <person name="Niazi F."/>
            <person name="Egholm M."/>
            <person name="Wing R.A."/>
        </authorList>
    </citation>
    <scope>NUCLEOTIDE SEQUENCE [LARGE SCALE GENOMIC DNA]</scope>
    <source>
        <strain evidence="3">cv. IRGC 105608</strain>
    </source>
</reference>
<dbReference type="AlphaFoldDB" id="A0A0D3FRN4"/>
<sequence length="118" mass="13660">MLQYHDDAFPDTPTSSLRRTPPPPAKPTPHYVDKKLYHCGFKLWRLKGELQAAVRCKMVEILWTMEAKREFFFCSGGLGFTNVALVLFTTWFYSYEWCDGFSVNEVAPKLATWAQQCV</sequence>
<reference evidence="3" key="2">
    <citation type="submission" date="2015-03" db="UniProtKB">
        <authorList>
            <consortium name="EnsemblPlants"/>
        </authorList>
    </citation>
    <scope>IDENTIFICATION</scope>
</reference>
<feature type="transmembrane region" description="Helical" evidence="2">
    <location>
        <begin position="71"/>
        <end position="93"/>
    </location>
</feature>
<keyword evidence="2" id="KW-0812">Transmembrane</keyword>
<accession>A0A0D3FRN4</accession>
<proteinExistence type="predicted"/>
<dbReference type="Gramene" id="OBART03G41780.1">
    <property type="protein sequence ID" value="OBART03G41780.1"/>
    <property type="gene ID" value="OBART03G41780"/>
</dbReference>
<dbReference type="Gene3D" id="1.20.1050.10">
    <property type="match status" value="1"/>
</dbReference>
<protein>
    <submittedName>
        <fullName evidence="3">Uncharacterized protein</fullName>
    </submittedName>
</protein>
<evidence type="ECO:0000313" key="4">
    <source>
        <dbReference type="Proteomes" id="UP000026960"/>
    </source>
</evidence>
<keyword evidence="2" id="KW-1133">Transmembrane helix</keyword>
<evidence type="ECO:0000256" key="1">
    <source>
        <dbReference type="SAM" id="MobiDB-lite"/>
    </source>
</evidence>
<dbReference type="PaxDb" id="65489-OBART03G41780.1"/>
<evidence type="ECO:0000313" key="3">
    <source>
        <dbReference type="EnsemblPlants" id="OBART03G41780.1"/>
    </source>
</evidence>
<dbReference type="Proteomes" id="UP000026960">
    <property type="component" value="Chromosome 3"/>
</dbReference>
<organism evidence="3">
    <name type="scientific">Oryza barthii</name>
    <dbReference type="NCBI Taxonomy" id="65489"/>
    <lineage>
        <taxon>Eukaryota</taxon>
        <taxon>Viridiplantae</taxon>
        <taxon>Streptophyta</taxon>
        <taxon>Embryophyta</taxon>
        <taxon>Tracheophyta</taxon>
        <taxon>Spermatophyta</taxon>
        <taxon>Magnoliopsida</taxon>
        <taxon>Liliopsida</taxon>
        <taxon>Poales</taxon>
        <taxon>Poaceae</taxon>
        <taxon>BOP clade</taxon>
        <taxon>Oryzoideae</taxon>
        <taxon>Oryzeae</taxon>
        <taxon>Oryzinae</taxon>
        <taxon>Oryza</taxon>
    </lineage>
</organism>
<evidence type="ECO:0000256" key="2">
    <source>
        <dbReference type="SAM" id="Phobius"/>
    </source>
</evidence>
<keyword evidence="4" id="KW-1185">Reference proteome</keyword>
<feature type="compositionally biased region" description="Low complexity" evidence="1">
    <location>
        <begin position="10"/>
        <end position="19"/>
    </location>
</feature>
<dbReference type="HOGENOM" id="CLU_2112748_0_0_1"/>
<keyword evidence="2" id="KW-0472">Membrane</keyword>
<dbReference type="EnsemblPlants" id="OBART03G41780.1">
    <property type="protein sequence ID" value="OBART03G41780.1"/>
    <property type="gene ID" value="OBART03G41780"/>
</dbReference>
<name>A0A0D3FRN4_9ORYZ</name>
<feature type="region of interest" description="Disordered" evidence="1">
    <location>
        <begin position="1"/>
        <end position="29"/>
    </location>
</feature>
<dbReference type="SUPFAM" id="SSF47616">
    <property type="entry name" value="GST C-terminal domain-like"/>
    <property type="match status" value="1"/>
</dbReference>